<evidence type="ECO:0000313" key="1">
    <source>
        <dbReference type="EMBL" id="PCJ00742.1"/>
    </source>
</evidence>
<accession>A0A2A4Z199</accession>
<proteinExistence type="predicted"/>
<protein>
    <submittedName>
        <fullName evidence="1">Uncharacterized protein</fullName>
    </submittedName>
</protein>
<reference evidence="1" key="2">
    <citation type="journal article" date="2018" name="ISME J.">
        <title>A dynamic microbial community with high functional redundancy inhabits the cold, oxic subseafloor aquifer.</title>
        <authorList>
            <person name="Tully B.J."/>
            <person name="Wheat C.G."/>
            <person name="Glazer B.T."/>
            <person name="Huber J.A."/>
        </authorList>
    </citation>
    <scope>NUCLEOTIDE SEQUENCE</scope>
    <source>
        <strain evidence="1">NORP83</strain>
    </source>
</reference>
<reference key="1">
    <citation type="submission" date="2017-08" db="EMBL/GenBank/DDBJ databases">
        <title>A dynamic microbial community with high functional redundancy inhabits the cold, oxic subseafloor aquifer.</title>
        <authorList>
            <person name="Tully B.J."/>
            <person name="Wheat C.G."/>
            <person name="Glazer B.T."/>
            <person name="Huber J.A."/>
        </authorList>
    </citation>
    <scope>NUCLEOTIDE SEQUENCE [LARGE SCALE GENOMIC DNA]</scope>
</reference>
<comment type="caution">
    <text evidence="1">The sequence shown here is derived from an EMBL/GenBank/DDBJ whole genome shotgun (WGS) entry which is preliminary data.</text>
</comment>
<dbReference type="AlphaFoldDB" id="A0A2A4Z199"/>
<sequence>MQRLFFMIASKNQWFKTERQSMRNIFKTSLIVMSAFLLNACVTGGAFYSSKTHLAKSCSALSREHNTLGRNVRGLMVKSLRTRKSYSTARAVARSYTNWPVYFIVNGNQEFNKKMSGYKTQYQKIRYAALQNKCTFFRDVMATSAYQTADSKY</sequence>
<gene>
    <name evidence="1" type="ORF">COB13_09030</name>
</gene>
<name>A0A2A4Z199_9PROT</name>
<organism evidence="1">
    <name type="scientific">OCS116 cluster bacterium</name>
    <dbReference type="NCBI Taxonomy" id="2030921"/>
    <lineage>
        <taxon>Bacteria</taxon>
        <taxon>Pseudomonadati</taxon>
        <taxon>Pseudomonadota</taxon>
        <taxon>Alphaproteobacteria</taxon>
        <taxon>OCS116 cluster</taxon>
    </lineage>
</organism>
<dbReference type="EMBL" id="NVUS01000010">
    <property type="protein sequence ID" value="PCJ00742.1"/>
    <property type="molecule type" value="Genomic_DNA"/>
</dbReference>